<dbReference type="AlphaFoldDB" id="A0AAD2D3B6"/>
<dbReference type="Gene3D" id="3.80.10.10">
    <property type="entry name" value="Ribonuclease Inhibitor"/>
    <property type="match status" value="1"/>
</dbReference>
<proteinExistence type="predicted"/>
<evidence type="ECO:0000256" key="1">
    <source>
        <dbReference type="SAM" id="MobiDB-lite"/>
    </source>
</evidence>
<dbReference type="Proteomes" id="UP001295684">
    <property type="component" value="Unassembled WGS sequence"/>
</dbReference>
<protein>
    <submittedName>
        <fullName evidence="2">Uncharacterized protein</fullName>
    </submittedName>
</protein>
<sequence length="1037" mass="122312">MEAQEITCSRQGCLYKPICCWEKEDEEEWLCLWHWDRHIETFKRSHQYVDVLDILSITKNDIKFIRNAQKVIKKVFAQKESNEKDQFHLKVYGLVREYLERRFKSLWNKCKWKYDMKDYCKEDPRYLQKRIVKKILMKEKFLEEKEMDFNYNLLSRYLDPKTLFELLSISNENIGQLSLCKNQISTEETKEDICFLFCEEIRSCIFESYYLIECIYNKKECSHSSNLSKNILVVINAEKALYRSYSNNKARVKEPNAREKVFAYNILKENDDLPDNDSINHHDNACKIEDSNITLNSAEQEEILESYYRYLKINSTLIENNCFKDIKIHQIKNYWLNKKNTPYEPYIDVTNSAPICEHYEECIKESFYYLPEICINLCFKHRFHKTYTFCTKYLPLFKLNLRMILEIFNILQSEACTKCIQRFNSLNMILEDSILYAKSTAYEIRGGCFVLIQNEILMNCVEWCESLSKISDSYDIKPIISKLIDDNLDSDILNSEHYWVPTLNDCERNINLIGNMLKIEILEYIMENRFPTYWSNKQVDSKAEEIIEYLQKDYVYKELETNFKKIESNVDAISTQKEENSCFSVSEPNRQMIPNSQYKSKHAFTRKYPDSYEESLESSSDILACDPNQKGKPHEENISYENLSSDEYLNQYDESDYSLDGNNCDNIQNTVSHKTDDFKVENTSSSIKTSTSNSNFMTDIENNDTSYGSKSKNLSGSSGKEESKTQNLKSSETNSSKVCEKTGLVEKYTEEEIKYLVDEAEQEIYSIRKSYLCQFKYKSLSEYFIKKKLYKLKLCKSDDLVLSEFDLSNFGDFREFASDPRWKDQISISSQNKITVKLNIKKNIKILSFIKKRPCEFEIFEFKIHDPEHAVANNFLANYFPENCGYFKLSGVACPFLRINYYFDSIINLSSRVTQELYILRWRLSQHQMVTLFKEFKHVRSLLIIVCSIDLESVPEFGDSLEGSNIKELVLGGNIYPENGYGVEHLIEGLSQSNGFLQNLDTINLYKSKIDQEYVKEKTKDYVDSEKFTFMPPVKEY</sequence>
<dbReference type="InterPro" id="IPR032675">
    <property type="entry name" value="LRR_dom_sf"/>
</dbReference>
<dbReference type="EMBL" id="CAMPGE010021225">
    <property type="protein sequence ID" value="CAI2379384.1"/>
    <property type="molecule type" value="Genomic_DNA"/>
</dbReference>
<evidence type="ECO:0000313" key="2">
    <source>
        <dbReference type="EMBL" id="CAI2379384.1"/>
    </source>
</evidence>
<name>A0AAD2D3B6_EUPCR</name>
<feature type="region of interest" description="Disordered" evidence="1">
    <location>
        <begin position="626"/>
        <end position="646"/>
    </location>
</feature>
<feature type="compositionally biased region" description="Low complexity" evidence="1">
    <location>
        <begin position="706"/>
        <end position="718"/>
    </location>
</feature>
<reference evidence="2" key="1">
    <citation type="submission" date="2023-07" db="EMBL/GenBank/DDBJ databases">
        <authorList>
            <consortium name="AG Swart"/>
            <person name="Singh M."/>
            <person name="Singh A."/>
            <person name="Seah K."/>
            <person name="Emmerich C."/>
        </authorList>
    </citation>
    <scope>NUCLEOTIDE SEQUENCE</scope>
    <source>
        <strain evidence="2">DP1</strain>
    </source>
</reference>
<accession>A0AAD2D3B6</accession>
<comment type="caution">
    <text evidence="2">The sequence shown here is derived from an EMBL/GenBank/DDBJ whole genome shotgun (WGS) entry which is preliminary data.</text>
</comment>
<evidence type="ECO:0000313" key="3">
    <source>
        <dbReference type="Proteomes" id="UP001295684"/>
    </source>
</evidence>
<feature type="compositionally biased region" description="Low complexity" evidence="1">
    <location>
        <begin position="682"/>
        <end position="695"/>
    </location>
</feature>
<keyword evidence="3" id="KW-1185">Reference proteome</keyword>
<feature type="compositionally biased region" description="Polar residues" evidence="1">
    <location>
        <begin position="725"/>
        <end position="734"/>
    </location>
</feature>
<organism evidence="2 3">
    <name type="scientific">Euplotes crassus</name>
    <dbReference type="NCBI Taxonomy" id="5936"/>
    <lineage>
        <taxon>Eukaryota</taxon>
        <taxon>Sar</taxon>
        <taxon>Alveolata</taxon>
        <taxon>Ciliophora</taxon>
        <taxon>Intramacronucleata</taxon>
        <taxon>Spirotrichea</taxon>
        <taxon>Hypotrichia</taxon>
        <taxon>Euplotida</taxon>
        <taxon>Euplotidae</taxon>
        <taxon>Moneuplotes</taxon>
    </lineage>
</organism>
<feature type="region of interest" description="Disordered" evidence="1">
    <location>
        <begin position="679"/>
        <end position="734"/>
    </location>
</feature>
<gene>
    <name evidence="2" type="ORF">ECRASSUSDP1_LOCUS20794</name>
</gene>